<dbReference type="RefSeq" id="WP_193536053.1">
    <property type="nucleotide sequence ID" value="NZ_JADCKF010000001.1"/>
</dbReference>
<dbReference type="Proteomes" id="UP000806211">
    <property type="component" value="Unassembled WGS sequence"/>
</dbReference>
<dbReference type="Pfam" id="PF13614">
    <property type="entry name" value="AAA_31"/>
    <property type="match status" value="1"/>
</dbReference>
<sequence length="261" mass="28251">MKAFAIVNRKGGVGKTTTAVNLAYVLATSCRLRVLLVDCDGQANATQILLPRGEYAGLGALLRGWACCYADLVEHTDVDGLDVLPASEDLWALDIEAAGGDRGRCYRAIRDMREALEEDDAYDVMVMDCPPNLGASCVSAILASDGIIVPVLSDACSATGVGDLVDQIASLRSLRPDLRVSGVLVNQWHRSPVVEGSVEYLRKEGHIPVYDTVIRRTDKVPESSWARMAVQAWSPFCSAARDYRALASELAEKEDIRHGEA</sequence>
<comment type="caution">
    <text evidence="2">The sequence shown here is derived from an EMBL/GenBank/DDBJ whole genome shotgun (WGS) entry which is preliminary data.</text>
</comment>
<evidence type="ECO:0000313" key="2">
    <source>
        <dbReference type="EMBL" id="MBE5054764.1"/>
    </source>
</evidence>
<protein>
    <submittedName>
        <fullName evidence="2">ParA family protein</fullName>
    </submittedName>
</protein>
<dbReference type="InterPro" id="IPR027417">
    <property type="entry name" value="P-loop_NTPase"/>
</dbReference>
<organism evidence="2 3">
    <name type="scientific">Pseudoflavonifractor gallinarum</name>
    <dbReference type="NCBI Taxonomy" id="2779352"/>
    <lineage>
        <taxon>Bacteria</taxon>
        <taxon>Bacillati</taxon>
        <taxon>Bacillota</taxon>
        <taxon>Clostridia</taxon>
        <taxon>Eubacteriales</taxon>
        <taxon>Oscillospiraceae</taxon>
        <taxon>Pseudoflavonifractor</taxon>
    </lineage>
</organism>
<dbReference type="InterPro" id="IPR025669">
    <property type="entry name" value="AAA_dom"/>
</dbReference>
<dbReference type="EMBL" id="JADCKF010000001">
    <property type="protein sequence ID" value="MBE5054764.1"/>
    <property type="molecule type" value="Genomic_DNA"/>
</dbReference>
<gene>
    <name evidence="2" type="ORF">INF37_01930</name>
</gene>
<evidence type="ECO:0000259" key="1">
    <source>
        <dbReference type="Pfam" id="PF13614"/>
    </source>
</evidence>
<keyword evidence="3" id="KW-1185">Reference proteome</keyword>
<evidence type="ECO:0000313" key="3">
    <source>
        <dbReference type="Proteomes" id="UP000806211"/>
    </source>
</evidence>
<dbReference type="PANTHER" id="PTHR13696:SF99">
    <property type="entry name" value="COBYRINIC ACID AC-DIAMIDE SYNTHASE"/>
    <property type="match status" value="1"/>
</dbReference>
<dbReference type="PROSITE" id="PS51257">
    <property type="entry name" value="PROKAR_LIPOPROTEIN"/>
    <property type="match status" value="1"/>
</dbReference>
<proteinExistence type="predicted"/>
<dbReference type="Gene3D" id="3.40.50.300">
    <property type="entry name" value="P-loop containing nucleotide triphosphate hydrolases"/>
    <property type="match status" value="1"/>
</dbReference>
<dbReference type="InterPro" id="IPR050678">
    <property type="entry name" value="DNA_Partitioning_ATPase"/>
</dbReference>
<name>A0ABR9R7X8_9FIRM</name>
<feature type="domain" description="AAA" evidence="1">
    <location>
        <begin position="1"/>
        <end position="178"/>
    </location>
</feature>
<reference evidence="2 3" key="1">
    <citation type="submission" date="2020-10" db="EMBL/GenBank/DDBJ databases">
        <title>ChiBAC.</title>
        <authorList>
            <person name="Zenner C."/>
            <person name="Hitch T.C.A."/>
            <person name="Clavel T."/>
        </authorList>
    </citation>
    <scope>NUCLEOTIDE SEQUENCE [LARGE SCALE GENOMIC DNA]</scope>
    <source>
        <strain evidence="2 3">DSM 107456</strain>
    </source>
</reference>
<dbReference type="SUPFAM" id="SSF52540">
    <property type="entry name" value="P-loop containing nucleoside triphosphate hydrolases"/>
    <property type="match status" value="1"/>
</dbReference>
<dbReference type="PANTHER" id="PTHR13696">
    <property type="entry name" value="P-LOOP CONTAINING NUCLEOSIDE TRIPHOSPHATE HYDROLASE"/>
    <property type="match status" value="1"/>
</dbReference>
<accession>A0ABR9R7X8</accession>
<dbReference type="CDD" id="cd02042">
    <property type="entry name" value="ParAB_family"/>
    <property type="match status" value="1"/>
</dbReference>